<dbReference type="GO" id="GO:0005737">
    <property type="term" value="C:cytoplasm"/>
    <property type="evidence" value="ECO:0007669"/>
    <property type="project" value="UniProtKB-SubCell"/>
</dbReference>
<dbReference type="InterPro" id="IPR042108">
    <property type="entry name" value="GTPase_HflX_N_sf"/>
</dbReference>
<dbReference type="PANTHER" id="PTHR10229:SF4">
    <property type="entry name" value="GTPASE HFLX"/>
    <property type="match status" value="1"/>
</dbReference>
<dbReference type="Pfam" id="PF16360">
    <property type="entry name" value="GTP-bdg_M"/>
    <property type="match status" value="1"/>
</dbReference>
<feature type="coiled-coil region" evidence="9">
    <location>
        <begin position="168"/>
        <end position="202"/>
    </location>
</feature>
<dbReference type="PROSITE" id="PS51705">
    <property type="entry name" value="G_HFLX"/>
    <property type="match status" value="1"/>
</dbReference>
<comment type="subcellular location">
    <subcellularLocation>
        <location evidence="6">Cytoplasm</location>
    </subcellularLocation>
    <text evidence="6">May associate with membranes.</text>
</comment>
<keyword evidence="4 8" id="KW-0460">Magnesium</keyword>
<feature type="binding site" evidence="8">
    <location>
        <position position="246"/>
    </location>
    <ligand>
        <name>Mg(2+)</name>
        <dbReference type="ChEBI" id="CHEBI:18420"/>
    </ligand>
</feature>
<dbReference type="GO" id="GO:0043022">
    <property type="term" value="F:ribosome binding"/>
    <property type="evidence" value="ECO:0007669"/>
    <property type="project" value="TreeGrafter"/>
</dbReference>
<dbReference type="CDD" id="cd01878">
    <property type="entry name" value="HflX"/>
    <property type="match status" value="1"/>
</dbReference>
<keyword evidence="1 6" id="KW-0963">Cytoplasm</keyword>
<dbReference type="NCBIfam" id="TIGR03156">
    <property type="entry name" value="GTP_HflX"/>
    <property type="match status" value="1"/>
</dbReference>
<evidence type="ECO:0000256" key="9">
    <source>
        <dbReference type="SAM" id="Coils"/>
    </source>
</evidence>
<dbReference type="Gene3D" id="6.10.250.2860">
    <property type="match status" value="1"/>
</dbReference>
<dbReference type="InterPro" id="IPR016496">
    <property type="entry name" value="GTPase_HflX"/>
</dbReference>
<dbReference type="EMBL" id="LJJD01000027">
    <property type="protein sequence ID" value="KQL56732.1"/>
    <property type="molecule type" value="Genomic_DNA"/>
</dbReference>
<dbReference type="SUPFAM" id="SSF52540">
    <property type="entry name" value="P-loop containing nucleoside triphosphate hydrolases"/>
    <property type="match status" value="1"/>
</dbReference>
<dbReference type="InterPro" id="IPR032305">
    <property type="entry name" value="GTP-bd_M"/>
</dbReference>
<feature type="binding site" evidence="7">
    <location>
        <begin position="266"/>
        <end position="269"/>
    </location>
    <ligand>
        <name>GTP</name>
        <dbReference type="ChEBI" id="CHEBI:37565"/>
    </ligand>
</feature>
<feature type="domain" description="Hflx-type G" evidence="10">
    <location>
        <begin position="209"/>
        <end position="373"/>
    </location>
</feature>
<protein>
    <recommendedName>
        <fullName evidence="6">GTPase HflX</fullName>
    </recommendedName>
    <alternativeName>
        <fullName evidence="6">GTP-binding protein HflX</fullName>
    </alternativeName>
</protein>
<evidence type="ECO:0000256" key="3">
    <source>
        <dbReference type="ARBA" id="ARBA00022741"/>
    </source>
</evidence>
<keyword evidence="9" id="KW-0175">Coiled coil</keyword>
<dbReference type="GO" id="GO:0046872">
    <property type="term" value="F:metal ion binding"/>
    <property type="evidence" value="ECO:0007669"/>
    <property type="project" value="UniProtKB-KW"/>
</dbReference>
<evidence type="ECO:0000256" key="1">
    <source>
        <dbReference type="ARBA" id="ARBA00022490"/>
    </source>
</evidence>
<comment type="caution">
    <text evidence="11">The sequence shown here is derived from an EMBL/GenBank/DDBJ whole genome shotgun (WGS) entry which is preliminary data.</text>
</comment>
<sequence length="426" mass="48840">MEVFKYMHETVTRTIKDSIVVGVERQGDTYFDYGMEELENLTRALDLNPVASLTQKLQTPNQATYLGSGKVTELSRLIASFDVDLVIFNDELTPSQIRNLEKELEVTVYDRTMLILDIFGERAKTNEAQLQVEIARLKYLLPRLVGMRASLSRQGGSGSGLANRGAGETKLELDRRKIESRISALEKELEVVVERRQTQRQKRKTEGIPVVALVGYTNAGKSSLLNAFVTEKQEKKVFEKDMLFATLDTSVRRVEMQKNMPFLLADTVGFVSKLPTHLVKAFRSTLEEAREADLLLHVVDYSSSYYKEMMRTTENTLKELEIDQPLLSVYNKMDRVEAREWSTEKDEIFLSAKTGEGLDRLVESIQANVFTHYIKKALHIPYEDSKAFAYVNEHTHILEQLEEDTGWYVETMMHEKHASLVTQYEK</sequence>
<comment type="subunit">
    <text evidence="6">Monomer. Associates with the 50S ribosomal subunit.</text>
</comment>
<proteinExistence type="inferred from homology"/>
<dbReference type="Pfam" id="PF01926">
    <property type="entry name" value="MMR_HSR1"/>
    <property type="match status" value="1"/>
</dbReference>
<keyword evidence="12" id="KW-1185">Reference proteome</keyword>
<dbReference type="GO" id="GO:0005525">
    <property type="term" value="F:GTP binding"/>
    <property type="evidence" value="ECO:0007669"/>
    <property type="project" value="UniProtKB-UniRule"/>
</dbReference>
<reference evidence="11 12" key="1">
    <citation type="submission" date="2015-09" db="EMBL/GenBank/DDBJ databases">
        <title>Genome sequencing project for genomic taxonomy and phylogenomics of Bacillus-like bacteria.</title>
        <authorList>
            <person name="Liu B."/>
            <person name="Wang J."/>
            <person name="Zhu Y."/>
            <person name="Liu G."/>
            <person name="Chen Q."/>
            <person name="Chen Z."/>
            <person name="Lan J."/>
            <person name="Che J."/>
            <person name="Ge C."/>
            <person name="Shi H."/>
            <person name="Pan Z."/>
            <person name="Liu X."/>
        </authorList>
    </citation>
    <scope>NUCLEOTIDE SEQUENCE [LARGE SCALE GENOMIC DNA]</scope>
    <source>
        <strain evidence="11 12">DSM 19153</strain>
    </source>
</reference>
<dbReference type="Pfam" id="PF13167">
    <property type="entry name" value="GTP-bdg_N"/>
    <property type="match status" value="1"/>
</dbReference>
<dbReference type="HAMAP" id="MF_00900">
    <property type="entry name" value="GTPase_HflX"/>
    <property type="match status" value="1"/>
</dbReference>
<dbReference type="InterPro" id="IPR025121">
    <property type="entry name" value="GTPase_HflX_N"/>
</dbReference>
<comment type="similarity">
    <text evidence="6">Belongs to the TRAFAC class OBG-HflX-like GTPase superfamily. HflX GTPase family.</text>
</comment>
<evidence type="ECO:0000313" key="11">
    <source>
        <dbReference type="EMBL" id="KQL56732.1"/>
    </source>
</evidence>
<dbReference type="Proteomes" id="UP000051061">
    <property type="component" value="Unassembled WGS sequence"/>
</dbReference>
<feature type="binding site" evidence="7">
    <location>
        <begin position="331"/>
        <end position="334"/>
    </location>
    <ligand>
        <name>GTP</name>
        <dbReference type="ChEBI" id="CHEBI:37565"/>
    </ligand>
</feature>
<organism evidence="11 12">
    <name type="scientific">Alkalicoccobacillus plakortidis</name>
    <dbReference type="NCBI Taxonomy" id="444060"/>
    <lineage>
        <taxon>Bacteria</taxon>
        <taxon>Bacillati</taxon>
        <taxon>Bacillota</taxon>
        <taxon>Bacilli</taxon>
        <taxon>Bacillales</taxon>
        <taxon>Bacillaceae</taxon>
        <taxon>Alkalicoccobacillus</taxon>
    </lineage>
</organism>
<dbReference type="GO" id="GO:0003924">
    <property type="term" value="F:GTPase activity"/>
    <property type="evidence" value="ECO:0007669"/>
    <property type="project" value="UniProtKB-UniRule"/>
</dbReference>
<evidence type="ECO:0000313" key="12">
    <source>
        <dbReference type="Proteomes" id="UP000051061"/>
    </source>
</evidence>
<comment type="cofactor">
    <cofactor evidence="8">
        <name>Mg(2+)</name>
        <dbReference type="ChEBI" id="CHEBI:18420"/>
    </cofactor>
</comment>
<accession>A0A9D5DMM2</accession>
<dbReference type="Gene3D" id="3.40.50.11060">
    <property type="entry name" value="GTPase HflX, N-terminal domain"/>
    <property type="match status" value="1"/>
</dbReference>
<gene>
    <name evidence="6" type="primary">hflX</name>
    <name evidence="11" type="ORF">AN965_13190</name>
</gene>
<dbReference type="InterPro" id="IPR030394">
    <property type="entry name" value="G_HFLX_dom"/>
</dbReference>
<feature type="binding site" evidence="7">
    <location>
        <begin position="215"/>
        <end position="222"/>
    </location>
    <ligand>
        <name>GTP</name>
        <dbReference type="ChEBI" id="CHEBI:37565"/>
    </ligand>
</feature>
<evidence type="ECO:0000256" key="8">
    <source>
        <dbReference type="PIRSR" id="PIRSR006809-2"/>
    </source>
</evidence>
<dbReference type="FunFam" id="3.40.50.11060:FF:000001">
    <property type="entry name" value="GTPase HflX"/>
    <property type="match status" value="1"/>
</dbReference>
<dbReference type="Gene3D" id="3.40.50.300">
    <property type="entry name" value="P-loop containing nucleotide triphosphate hydrolases"/>
    <property type="match status" value="1"/>
</dbReference>
<dbReference type="InterPro" id="IPR006073">
    <property type="entry name" value="GTP-bd"/>
</dbReference>
<evidence type="ECO:0000256" key="4">
    <source>
        <dbReference type="ARBA" id="ARBA00022842"/>
    </source>
</evidence>
<dbReference type="PIRSF" id="PIRSF006809">
    <property type="entry name" value="GTP-binding_hflX_prd"/>
    <property type="match status" value="1"/>
</dbReference>
<feature type="binding site" evidence="7">
    <location>
        <begin position="351"/>
        <end position="353"/>
    </location>
    <ligand>
        <name>GTP</name>
        <dbReference type="ChEBI" id="CHEBI:37565"/>
    </ligand>
</feature>
<dbReference type="AlphaFoldDB" id="A0A9D5DMM2"/>
<dbReference type="PRINTS" id="PR00326">
    <property type="entry name" value="GTP1OBG"/>
</dbReference>
<evidence type="ECO:0000256" key="6">
    <source>
        <dbReference type="HAMAP-Rule" id="MF_00900"/>
    </source>
</evidence>
<evidence type="ECO:0000256" key="5">
    <source>
        <dbReference type="ARBA" id="ARBA00023134"/>
    </source>
</evidence>
<evidence type="ECO:0000259" key="10">
    <source>
        <dbReference type="PROSITE" id="PS51705"/>
    </source>
</evidence>
<evidence type="ECO:0000256" key="2">
    <source>
        <dbReference type="ARBA" id="ARBA00022723"/>
    </source>
</evidence>
<name>A0A9D5DMM2_9BACI</name>
<keyword evidence="2 8" id="KW-0479">Metal-binding</keyword>
<keyword evidence="3 6" id="KW-0547">Nucleotide-binding</keyword>
<dbReference type="InterPro" id="IPR027417">
    <property type="entry name" value="P-loop_NTPase"/>
</dbReference>
<evidence type="ECO:0000256" key="7">
    <source>
        <dbReference type="PIRSR" id="PIRSR006809-1"/>
    </source>
</evidence>
<feature type="binding site" evidence="7">
    <location>
        <begin position="244"/>
        <end position="248"/>
    </location>
    <ligand>
        <name>GTP</name>
        <dbReference type="ChEBI" id="CHEBI:37565"/>
    </ligand>
</feature>
<comment type="function">
    <text evidence="6">GTPase that associates with the 50S ribosomal subunit and may have a role during protein synthesis or ribosome biogenesis.</text>
</comment>
<feature type="binding site" evidence="8">
    <location>
        <position position="222"/>
    </location>
    <ligand>
        <name>Mg(2+)</name>
        <dbReference type="ChEBI" id="CHEBI:18420"/>
    </ligand>
</feature>
<keyword evidence="5 6" id="KW-0342">GTP-binding</keyword>
<dbReference type="PANTHER" id="PTHR10229">
    <property type="entry name" value="GTP-BINDING PROTEIN HFLX"/>
    <property type="match status" value="1"/>
</dbReference>